<gene>
    <name evidence="1" type="ORF">HNR73_006388</name>
</gene>
<name>A0A841FQS3_9ACTN</name>
<evidence type="ECO:0000313" key="1">
    <source>
        <dbReference type="EMBL" id="MBB6038505.1"/>
    </source>
</evidence>
<keyword evidence="2" id="KW-1185">Reference proteome</keyword>
<dbReference type="AlphaFoldDB" id="A0A841FQS3"/>
<comment type="caution">
    <text evidence="1">The sequence shown here is derived from an EMBL/GenBank/DDBJ whole genome shotgun (WGS) entry which is preliminary data.</text>
</comment>
<evidence type="ECO:0000313" key="2">
    <source>
        <dbReference type="Proteomes" id="UP000548476"/>
    </source>
</evidence>
<accession>A0A841FQS3</accession>
<proteinExistence type="predicted"/>
<sequence>MVVADGVLEVADGDLLKRGGGDLDAVAVSVAARGRCEEDLRWAIRVVERAAPEGAARNVSARQLVNRLAN</sequence>
<organism evidence="1 2">
    <name type="scientific">Phytomonospora endophytica</name>
    <dbReference type="NCBI Taxonomy" id="714109"/>
    <lineage>
        <taxon>Bacteria</taxon>
        <taxon>Bacillati</taxon>
        <taxon>Actinomycetota</taxon>
        <taxon>Actinomycetes</taxon>
        <taxon>Micromonosporales</taxon>
        <taxon>Micromonosporaceae</taxon>
        <taxon>Phytomonospora</taxon>
    </lineage>
</organism>
<dbReference type="Proteomes" id="UP000548476">
    <property type="component" value="Unassembled WGS sequence"/>
</dbReference>
<reference evidence="1 2" key="1">
    <citation type="submission" date="2020-08" db="EMBL/GenBank/DDBJ databases">
        <title>Genomic Encyclopedia of Type Strains, Phase IV (KMG-IV): sequencing the most valuable type-strain genomes for metagenomic binning, comparative biology and taxonomic classification.</title>
        <authorList>
            <person name="Goeker M."/>
        </authorList>
    </citation>
    <scope>NUCLEOTIDE SEQUENCE [LARGE SCALE GENOMIC DNA]</scope>
    <source>
        <strain evidence="1 2">YIM 65646</strain>
    </source>
</reference>
<protein>
    <submittedName>
        <fullName evidence="1">Uncharacterized protein</fullName>
    </submittedName>
</protein>
<dbReference type="EMBL" id="JACHGT010000016">
    <property type="protein sequence ID" value="MBB6038505.1"/>
    <property type="molecule type" value="Genomic_DNA"/>
</dbReference>